<evidence type="ECO:0000259" key="1">
    <source>
        <dbReference type="Pfam" id="PF00561"/>
    </source>
</evidence>
<comment type="caution">
    <text evidence="2">The sequence shown here is derived from an EMBL/GenBank/DDBJ whole genome shotgun (WGS) entry which is preliminary data.</text>
</comment>
<dbReference type="InterPro" id="IPR000073">
    <property type="entry name" value="AB_hydrolase_1"/>
</dbReference>
<dbReference type="GO" id="GO:0016020">
    <property type="term" value="C:membrane"/>
    <property type="evidence" value="ECO:0007669"/>
    <property type="project" value="TreeGrafter"/>
</dbReference>
<protein>
    <submittedName>
        <fullName evidence="2">Alpha/beta fold hydrolase</fullName>
    </submittedName>
</protein>
<sequence>MILHSIIEGKGDPVVFLHAGLETGEQDFVEQREALKSNMCVIALDLRGHGKSMSDDLRNYFEACAGDIKDTLDHLHLKQVHLAGASMGALAAVVFVKKFPEYAATLTVSGIMADKPEDWSDIHKEEAAFQRQLRHDEDVTQYFTERHGPGWGKLLDLAQDESWYPFSYTKDLDGVSAPVLCIAGEENELETAAVMKYKSIHKPVHGAVLPFASHLVHQQKPEVYNTFLKQFLESYPIGSFQKVQ</sequence>
<dbReference type="Proteomes" id="UP000460949">
    <property type="component" value="Unassembled WGS sequence"/>
</dbReference>
<feature type="domain" description="AB hydrolase-1" evidence="1">
    <location>
        <begin position="13"/>
        <end position="120"/>
    </location>
</feature>
<dbReference type="GO" id="GO:0047372">
    <property type="term" value="F:monoacylglycerol lipase activity"/>
    <property type="evidence" value="ECO:0007669"/>
    <property type="project" value="TreeGrafter"/>
</dbReference>
<dbReference type="PANTHER" id="PTHR43798:SF33">
    <property type="entry name" value="HYDROLASE, PUTATIVE (AFU_ORTHOLOGUE AFUA_2G14860)-RELATED"/>
    <property type="match status" value="1"/>
</dbReference>
<dbReference type="EMBL" id="WMET01000001">
    <property type="protein sequence ID" value="MYL18870.1"/>
    <property type="molecule type" value="Genomic_DNA"/>
</dbReference>
<dbReference type="Pfam" id="PF00561">
    <property type="entry name" value="Abhydrolase_1"/>
    <property type="match status" value="1"/>
</dbReference>
<dbReference type="GO" id="GO:0046464">
    <property type="term" value="P:acylglycerol catabolic process"/>
    <property type="evidence" value="ECO:0007669"/>
    <property type="project" value="TreeGrafter"/>
</dbReference>
<organism evidence="2 3">
    <name type="scientific">Halobacillus litoralis</name>
    <dbReference type="NCBI Taxonomy" id="45668"/>
    <lineage>
        <taxon>Bacteria</taxon>
        <taxon>Bacillati</taxon>
        <taxon>Bacillota</taxon>
        <taxon>Bacilli</taxon>
        <taxon>Bacillales</taxon>
        <taxon>Bacillaceae</taxon>
        <taxon>Halobacillus</taxon>
    </lineage>
</organism>
<keyword evidence="2" id="KW-0378">Hydrolase</keyword>
<gene>
    <name evidence="2" type="ORF">GLW04_03150</name>
</gene>
<accession>A0A845DMZ6</accession>
<evidence type="ECO:0000313" key="2">
    <source>
        <dbReference type="EMBL" id="MYL18870.1"/>
    </source>
</evidence>
<dbReference type="InterPro" id="IPR029058">
    <property type="entry name" value="AB_hydrolase_fold"/>
</dbReference>
<dbReference type="InterPro" id="IPR050266">
    <property type="entry name" value="AB_hydrolase_sf"/>
</dbReference>
<dbReference type="PANTHER" id="PTHR43798">
    <property type="entry name" value="MONOACYLGLYCEROL LIPASE"/>
    <property type="match status" value="1"/>
</dbReference>
<reference evidence="2 3" key="1">
    <citation type="submission" date="2019-11" db="EMBL/GenBank/DDBJ databases">
        <title>Genome sequences of 17 halophilic strains isolated from different environments.</title>
        <authorList>
            <person name="Furrow R.E."/>
        </authorList>
    </citation>
    <scope>NUCLEOTIDE SEQUENCE [LARGE SCALE GENOMIC DNA]</scope>
    <source>
        <strain evidence="2 3">22511_23_Filter</strain>
    </source>
</reference>
<name>A0A845DMZ6_9BACI</name>
<dbReference type="AlphaFoldDB" id="A0A845DMZ6"/>
<evidence type="ECO:0000313" key="3">
    <source>
        <dbReference type="Proteomes" id="UP000460949"/>
    </source>
</evidence>
<dbReference type="RefSeq" id="WP_160835311.1">
    <property type="nucleotide sequence ID" value="NZ_WMET01000001.1"/>
</dbReference>
<proteinExistence type="predicted"/>
<dbReference type="Gene3D" id="3.40.50.1820">
    <property type="entry name" value="alpha/beta hydrolase"/>
    <property type="match status" value="1"/>
</dbReference>
<dbReference type="SUPFAM" id="SSF53474">
    <property type="entry name" value="alpha/beta-Hydrolases"/>
    <property type="match status" value="1"/>
</dbReference>